<dbReference type="CDD" id="cd05466">
    <property type="entry name" value="PBP2_LTTR_substrate"/>
    <property type="match status" value="1"/>
</dbReference>
<dbReference type="InterPro" id="IPR036390">
    <property type="entry name" value="WH_DNA-bd_sf"/>
</dbReference>
<dbReference type="GO" id="GO:0000976">
    <property type="term" value="F:transcription cis-regulatory region binding"/>
    <property type="evidence" value="ECO:0007669"/>
    <property type="project" value="TreeGrafter"/>
</dbReference>
<dbReference type="PROSITE" id="PS50931">
    <property type="entry name" value="HTH_LYSR"/>
    <property type="match status" value="1"/>
</dbReference>
<accession>A0AAW9NQ93</accession>
<organism evidence="6 7">
    <name type="scientific">Metasolibacillus meyeri</name>
    <dbReference type="NCBI Taxonomy" id="1071052"/>
    <lineage>
        <taxon>Bacteria</taxon>
        <taxon>Bacillati</taxon>
        <taxon>Bacillota</taxon>
        <taxon>Bacilli</taxon>
        <taxon>Bacillales</taxon>
        <taxon>Caryophanaceae</taxon>
        <taxon>Metasolibacillus</taxon>
    </lineage>
</organism>
<gene>
    <name evidence="6" type="ORF">P9B03_09200</name>
</gene>
<name>A0AAW9NQ93_9BACL</name>
<dbReference type="Gene3D" id="3.40.190.290">
    <property type="match status" value="1"/>
</dbReference>
<comment type="caution">
    <text evidence="6">The sequence shown here is derived from an EMBL/GenBank/DDBJ whole genome shotgun (WGS) entry which is preliminary data.</text>
</comment>
<dbReference type="InterPro" id="IPR005119">
    <property type="entry name" value="LysR_subst-bd"/>
</dbReference>
<evidence type="ECO:0000256" key="3">
    <source>
        <dbReference type="ARBA" id="ARBA00023125"/>
    </source>
</evidence>
<feature type="domain" description="HTH lysR-type" evidence="5">
    <location>
        <begin position="1"/>
        <end position="58"/>
    </location>
</feature>
<dbReference type="Gene3D" id="1.10.10.10">
    <property type="entry name" value="Winged helix-like DNA-binding domain superfamily/Winged helix DNA-binding domain"/>
    <property type="match status" value="1"/>
</dbReference>
<evidence type="ECO:0000256" key="4">
    <source>
        <dbReference type="ARBA" id="ARBA00023163"/>
    </source>
</evidence>
<dbReference type="RefSeq" id="WP_326123138.1">
    <property type="nucleotide sequence ID" value="NZ_JARSFG010000012.1"/>
</dbReference>
<keyword evidence="4" id="KW-0804">Transcription</keyword>
<dbReference type="InterPro" id="IPR000847">
    <property type="entry name" value="LysR_HTH_N"/>
</dbReference>
<comment type="similarity">
    <text evidence="1">Belongs to the LysR transcriptional regulatory family.</text>
</comment>
<dbReference type="InterPro" id="IPR036388">
    <property type="entry name" value="WH-like_DNA-bd_sf"/>
</dbReference>
<evidence type="ECO:0000313" key="7">
    <source>
        <dbReference type="Proteomes" id="UP001344888"/>
    </source>
</evidence>
<keyword evidence="2" id="KW-0805">Transcription regulation</keyword>
<dbReference type="AlphaFoldDB" id="A0AAW9NQ93"/>
<evidence type="ECO:0000313" key="6">
    <source>
        <dbReference type="EMBL" id="MEC1178656.1"/>
    </source>
</evidence>
<dbReference type="SUPFAM" id="SSF46785">
    <property type="entry name" value="Winged helix' DNA-binding domain"/>
    <property type="match status" value="1"/>
</dbReference>
<evidence type="ECO:0000259" key="5">
    <source>
        <dbReference type="PROSITE" id="PS50931"/>
    </source>
</evidence>
<dbReference type="Proteomes" id="UP001344888">
    <property type="component" value="Unassembled WGS sequence"/>
</dbReference>
<evidence type="ECO:0000256" key="2">
    <source>
        <dbReference type="ARBA" id="ARBA00023015"/>
    </source>
</evidence>
<evidence type="ECO:0000256" key="1">
    <source>
        <dbReference type="ARBA" id="ARBA00009437"/>
    </source>
</evidence>
<dbReference type="Pfam" id="PF03466">
    <property type="entry name" value="LysR_substrate"/>
    <property type="match status" value="1"/>
</dbReference>
<sequence>MNNIKLQAFCLLVEYKKLAPVAQQLNITKPTVSFHIRSIEDEYGIQLFRTNGGGYRLTAAGEGLYHYAKQIVQLHKEMTHFIEDLLAGHVGSIRLGASGLPAHIFMPELIHQISTAYPAIQISFIVKTAPEIEELVAQHELDFGFIMETKLENPLLVYETIGEDTFVLAFSPKHELASKQSVTKADILQYKILLHTSSSSTNHFIEQWLGPQSSMNKMELDSISTIKKMLTFGTTIAFLSASLIEEELRAGSLVKKDLADRSLTRKIQFIYSNSRLDSTIDTFVKTAIRQLQI</sequence>
<proteinExistence type="inferred from homology"/>
<keyword evidence="7" id="KW-1185">Reference proteome</keyword>
<dbReference type="GO" id="GO:0003700">
    <property type="term" value="F:DNA-binding transcription factor activity"/>
    <property type="evidence" value="ECO:0007669"/>
    <property type="project" value="InterPro"/>
</dbReference>
<dbReference type="PANTHER" id="PTHR30126">
    <property type="entry name" value="HTH-TYPE TRANSCRIPTIONAL REGULATOR"/>
    <property type="match status" value="1"/>
</dbReference>
<keyword evidence="3" id="KW-0238">DNA-binding</keyword>
<dbReference type="EMBL" id="JARSFG010000012">
    <property type="protein sequence ID" value="MEC1178656.1"/>
    <property type="molecule type" value="Genomic_DNA"/>
</dbReference>
<dbReference type="Pfam" id="PF00126">
    <property type="entry name" value="HTH_1"/>
    <property type="match status" value="1"/>
</dbReference>
<dbReference type="PANTHER" id="PTHR30126:SF39">
    <property type="entry name" value="HTH-TYPE TRANSCRIPTIONAL REGULATOR CYSL"/>
    <property type="match status" value="1"/>
</dbReference>
<dbReference type="SUPFAM" id="SSF53850">
    <property type="entry name" value="Periplasmic binding protein-like II"/>
    <property type="match status" value="1"/>
</dbReference>
<protein>
    <submittedName>
        <fullName evidence="6">LysR family transcriptional regulator</fullName>
    </submittedName>
</protein>
<reference evidence="6 7" key="1">
    <citation type="submission" date="2023-03" db="EMBL/GenBank/DDBJ databases">
        <title>Bacillus Genome Sequencing.</title>
        <authorList>
            <person name="Dunlap C."/>
        </authorList>
    </citation>
    <scope>NUCLEOTIDE SEQUENCE [LARGE SCALE GENOMIC DNA]</scope>
    <source>
        <strain evidence="6 7">B-59205</strain>
    </source>
</reference>